<feature type="domain" description="Membrane insertase YidC/Oxa/ALB C-terminal" evidence="8">
    <location>
        <begin position="226"/>
        <end position="441"/>
    </location>
</feature>
<evidence type="ECO:0000256" key="5">
    <source>
        <dbReference type="PROSITE-ProRule" id="PRU00023"/>
    </source>
</evidence>
<dbReference type="Gene3D" id="1.25.40.20">
    <property type="entry name" value="Ankyrin repeat-containing domain"/>
    <property type="match status" value="2"/>
</dbReference>
<feature type="region of interest" description="Disordered" evidence="7">
    <location>
        <begin position="28"/>
        <end position="55"/>
    </location>
</feature>
<dbReference type="Proteomes" id="UP001178507">
    <property type="component" value="Unassembled WGS sequence"/>
</dbReference>
<comment type="caution">
    <text evidence="9">The sequence shown here is derived from an EMBL/GenBank/DDBJ whole genome shotgun (WGS) entry which is preliminary data.</text>
</comment>
<dbReference type="GO" id="GO:0051205">
    <property type="term" value="P:protein insertion into membrane"/>
    <property type="evidence" value="ECO:0007669"/>
    <property type="project" value="TreeGrafter"/>
</dbReference>
<accession>A0AA36J4V7</accession>
<dbReference type="PROSITE" id="PS50088">
    <property type="entry name" value="ANK_REPEAT"/>
    <property type="match status" value="1"/>
</dbReference>
<evidence type="ECO:0000259" key="8">
    <source>
        <dbReference type="Pfam" id="PF02096"/>
    </source>
</evidence>
<dbReference type="GO" id="GO:0016020">
    <property type="term" value="C:membrane"/>
    <property type="evidence" value="ECO:0007669"/>
    <property type="project" value="UniProtKB-SubCell"/>
</dbReference>
<dbReference type="InterPro" id="IPR047196">
    <property type="entry name" value="YidC_ALB_C"/>
</dbReference>
<dbReference type="Pfam" id="PF02096">
    <property type="entry name" value="60KD_IMP"/>
    <property type="match status" value="1"/>
</dbReference>
<comment type="subcellular location">
    <subcellularLocation>
        <location evidence="1 6">Membrane</location>
        <topology evidence="1 6">Multi-pass membrane protein</topology>
    </subcellularLocation>
</comment>
<reference evidence="9" key="1">
    <citation type="submission" date="2023-08" db="EMBL/GenBank/DDBJ databases">
        <authorList>
            <person name="Chen Y."/>
            <person name="Shah S."/>
            <person name="Dougan E. K."/>
            <person name="Thang M."/>
            <person name="Chan C."/>
        </authorList>
    </citation>
    <scope>NUCLEOTIDE SEQUENCE</scope>
</reference>
<feature type="compositionally biased region" description="Low complexity" evidence="7">
    <location>
        <begin position="42"/>
        <end position="55"/>
    </location>
</feature>
<keyword evidence="3" id="KW-1133">Transmembrane helix</keyword>
<dbReference type="AlphaFoldDB" id="A0AA36J4V7"/>
<dbReference type="PANTHER" id="PTHR12428">
    <property type="entry name" value="OXA1"/>
    <property type="match status" value="1"/>
</dbReference>
<dbReference type="CDD" id="cd20070">
    <property type="entry name" value="5TM_YidC_Alb3"/>
    <property type="match status" value="1"/>
</dbReference>
<protein>
    <recommendedName>
        <fullName evidence="8">Membrane insertase YidC/Oxa/ALB C-terminal domain-containing protein</fullName>
    </recommendedName>
</protein>
<dbReference type="SMART" id="SM00248">
    <property type="entry name" value="ANK"/>
    <property type="match status" value="3"/>
</dbReference>
<name>A0AA36J4V7_9DINO</name>
<dbReference type="InterPro" id="IPR002110">
    <property type="entry name" value="Ankyrin_rpt"/>
</dbReference>
<dbReference type="PANTHER" id="PTHR12428:SF14">
    <property type="entry name" value="ALBINO3-LIKE PROTEIN 1, CHLOROPLASTIC"/>
    <property type="match status" value="1"/>
</dbReference>
<evidence type="ECO:0000256" key="6">
    <source>
        <dbReference type="RuleBase" id="RU003945"/>
    </source>
</evidence>
<proteinExistence type="inferred from homology"/>
<dbReference type="InterPro" id="IPR036770">
    <property type="entry name" value="Ankyrin_rpt-contain_sf"/>
</dbReference>
<dbReference type="PROSITE" id="PS50297">
    <property type="entry name" value="ANK_REP_REGION"/>
    <property type="match status" value="1"/>
</dbReference>
<evidence type="ECO:0000313" key="10">
    <source>
        <dbReference type="Proteomes" id="UP001178507"/>
    </source>
</evidence>
<organism evidence="9 10">
    <name type="scientific">Effrenium voratum</name>
    <dbReference type="NCBI Taxonomy" id="2562239"/>
    <lineage>
        <taxon>Eukaryota</taxon>
        <taxon>Sar</taxon>
        <taxon>Alveolata</taxon>
        <taxon>Dinophyceae</taxon>
        <taxon>Suessiales</taxon>
        <taxon>Symbiodiniaceae</taxon>
        <taxon>Effrenium</taxon>
    </lineage>
</organism>
<evidence type="ECO:0000256" key="4">
    <source>
        <dbReference type="ARBA" id="ARBA00023136"/>
    </source>
</evidence>
<sequence length="750" mass="81622">MERESAAKVMAALGALASGSEAFVASSRARGVSGPPTVPSTGAAPAPRPHGAGRVSGAPVGLAAIGGIGGIWSRRARKPLKKRLVAAALPESADFLHHVAQMWNHGGQAEFVQQAQQLWQHAAQHAGDQSMPHAADVAAAWQQWADALSEGAGRVAHDLVPPAYAAEVELDPNATYLYGADGAVLVDPMNNKPITDDWWNGFIGFQSELIKSIDNKLREVGVEQAFGWTIVLYTAFIKLVFFPLQQGQLKSTSMMQLLSPKVKEIQEKYKDDPDTQQRLLGQLYSVMDVNPLGGCLPVLLQLPIFWSLYGVWRRLAAEKFPHYTEGWLWVPSLAQPNPDFQFKYDWLLQFQDGQPAMGWHDYLCYLVFPALLVGFTVFQQQQAQTGRPKTSEDDPQNVVLQVLPWISVYFIGSLSLQLPQAVSVYYSMNSALSLLQTQVVKLGLRQEIVGYEEFERTGKFPDGAFEDMVRQSTPAPKNLHEAALRGEVSFINEMLDEEAEIDKWDEKKIAPLGYAVACGHLEAVKLLLARGADVTLKDGQDNTVLHYASGYGHMEVLKELIQACEEKWPDQSWKDFRNSKGQTVVDAARANRKGQVVDYLCELLGIDVQTVKLPPAPGGPGGESSDADRARAALLAAAGAADKAAPAGAGQAPASPPDTSAMRAAVEKLRSNPEALEQAKKMMGKIPPQMLQMLSGNKISTEQAKKAMDAMADMSTEDLLERADSVMNKETVPPASLPPPSSNKPARSVD</sequence>
<comment type="similarity">
    <text evidence="6">Belongs to the OXA1/ALB3/YidC family.</text>
</comment>
<dbReference type="NCBIfam" id="TIGR03592">
    <property type="entry name" value="yidC_oxa1_cterm"/>
    <property type="match status" value="1"/>
</dbReference>
<keyword evidence="10" id="KW-1185">Reference proteome</keyword>
<keyword evidence="4" id="KW-0472">Membrane</keyword>
<evidence type="ECO:0000256" key="1">
    <source>
        <dbReference type="ARBA" id="ARBA00004141"/>
    </source>
</evidence>
<feature type="repeat" description="ANK" evidence="5">
    <location>
        <begin position="507"/>
        <end position="539"/>
    </location>
</feature>
<dbReference type="InterPro" id="IPR001708">
    <property type="entry name" value="YidC/ALB3/OXA1/COX18"/>
</dbReference>
<evidence type="ECO:0000256" key="3">
    <source>
        <dbReference type="ARBA" id="ARBA00022989"/>
    </source>
</evidence>
<dbReference type="Pfam" id="PF13637">
    <property type="entry name" value="Ank_4"/>
    <property type="match status" value="1"/>
</dbReference>
<evidence type="ECO:0000256" key="7">
    <source>
        <dbReference type="SAM" id="MobiDB-lite"/>
    </source>
</evidence>
<evidence type="ECO:0000313" key="9">
    <source>
        <dbReference type="EMBL" id="CAJ1398574.1"/>
    </source>
</evidence>
<feature type="region of interest" description="Disordered" evidence="7">
    <location>
        <begin position="722"/>
        <end position="750"/>
    </location>
</feature>
<keyword evidence="2 6" id="KW-0812">Transmembrane</keyword>
<dbReference type="EMBL" id="CAUJNA010003305">
    <property type="protein sequence ID" value="CAJ1398574.1"/>
    <property type="molecule type" value="Genomic_DNA"/>
</dbReference>
<keyword evidence="5" id="KW-0040">ANK repeat</keyword>
<dbReference type="GO" id="GO:0032977">
    <property type="term" value="F:membrane insertase activity"/>
    <property type="evidence" value="ECO:0007669"/>
    <property type="project" value="InterPro"/>
</dbReference>
<gene>
    <name evidence="9" type="ORF">EVOR1521_LOCUS22333</name>
</gene>
<dbReference type="SUPFAM" id="SSF48403">
    <property type="entry name" value="Ankyrin repeat"/>
    <property type="match status" value="1"/>
</dbReference>
<dbReference type="InterPro" id="IPR028055">
    <property type="entry name" value="YidC/Oxa/ALB_C"/>
</dbReference>
<evidence type="ECO:0000256" key="2">
    <source>
        <dbReference type="ARBA" id="ARBA00022692"/>
    </source>
</evidence>